<dbReference type="AlphaFoldDB" id="A0A558BUK8"/>
<proteinExistence type="predicted"/>
<evidence type="ECO:0000313" key="2">
    <source>
        <dbReference type="EMBL" id="TVT40206.1"/>
    </source>
</evidence>
<feature type="signal peptide" evidence="1">
    <location>
        <begin position="1"/>
        <end position="19"/>
    </location>
</feature>
<evidence type="ECO:0000313" key="3">
    <source>
        <dbReference type="Proteomes" id="UP000317624"/>
    </source>
</evidence>
<feature type="chain" id="PRO_5022236971" evidence="1">
    <location>
        <begin position="20"/>
        <end position="254"/>
    </location>
</feature>
<sequence length="254" mass="29310">MKHWYLALGGLLASSAAHAQTTGPAPRIWDTNHNVWLCYFGDARLAGRWGLHTEFQYRRTNGLSDPMQYFYRAGVNYYLPQRVLVTLGGAYLLSLPYGDYPDVGRTFERRIYQLVSLGQQFGRLSLTHRFIQDQRWLRMEGEDRYLFENRSRYRAQLKLALNRTKLEPGALYALASDELFMSYGKNVQANIFNQNRLYGGLGFQFTDALTVEVSYLNQIVQHDDGVVFERNHTGQLSLYFTPDLRPAAERAGEN</sequence>
<organism evidence="2 3">
    <name type="scientific">Hymenobacter setariae</name>
    <dbReference type="NCBI Taxonomy" id="2594794"/>
    <lineage>
        <taxon>Bacteria</taxon>
        <taxon>Pseudomonadati</taxon>
        <taxon>Bacteroidota</taxon>
        <taxon>Cytophagia</taxon>
        <taxon>Cytophagales</taxon>
        <taxon>Hymenobacteraceae</taxon>
        <taxon>Hymenobacter</taxon>
    </lineage>
</organism>
<reference evidence="2 3" key="1">
    <citation type="submission" date="2019-07" db="EMBL/GenBank/DDBJ databases">
        <title>Hymenobacter sp. straun FUR1 Genome sequencing and assembly.</title>
        <authorList>
            <person name="Chhetri G."/>
        </authorList>
    </citation>
    <scope>NUCLEOTIDE SEQUENCE [LARGE SCALE GENOMIC DNA]</scope>
    <source>
        <strain evidence="2 3">Fur1</strain>
    </source>
</reference>
<dbReference type="InterPro" id="IPR019619">
    <property type="entry name" value="DUF2490"/>
</dbReference>
<protein>
    <submittedName>
        <fullName evidence="2">DUF2490 domain-containing protein</fullName>
    </submittedName>
</protein>
<name>A0A558BUK8_9BACT</name>
<keyword evidence="1" id="KW-0732">Signal</keyword>
<keyword evidence="3" id="KW-1185">Reference proteome</keyword>
<comment type="caution">
    <text evidence="2">The sequence shown here is derived from an EMBL/GenBank/DDBJ whole genome shotgun (WGS) entry which is preliminary data.</text>
</comment>
<dbReference type="EMBL" id="VMRJ01000003">
    <property type="protein sequence ID" value="TVT40206.1"/>
    <property type="molecule type" value="Genomic_DNA"/>
</dbReference>
<dbReference type="OrthoDB" id="5381041at2"/>
<evidence type="ECO:0000256" key="1">
    <source>
        <dbReference type="SAM" id="SignalP"/>
    </source>
</evidence>
<gene>
    <name evidence="2" type="ORF">FNT36_11995</name>
</gene>
<dbReference type="Pfam" id="PF10677">
    <property type="entry name" value="DUF2490"/>
    <property type="match status" value="1"/>
</dbReference>
<dbReference type="RefSeq" id="WP_144847882.1">
    <property type="nucleotide sequence ID" value="NZ_VMRJ01000003.1"/>
</dbReference>
<accession>A0A558BUK8</accession>
<dbReference type="Proteomes" id="UP000317624">
    <property type="component" value="Unassembled WGS sequence"/>
</dbReference>